<dbReference type="Proteomes" id="UP000722050">
    <property type="component" value="Unassembled WGS sequence"/>
</dbReference>
<dbReference type="InterPro" id="IPR019493">
    <property type="entry name" value="Bacteriocin_IIb_lactacin-rel"/>
</dbReference>
<evidence type="ECO:0000313" key="2">
    <source>
        <dbReference type="Proteomes" id="UP000722050"/>
    </source>
</evidence>
<evidence type="ECO:0000313" key="1">
    <source>
        <dbReference type="EMBL" id="MBF1352768.1"/>
    </source>
</evidence>
<organism evidence="1 2">
    <name type="scientific">Mogibacterium diversum</name>
    <dbReference type="NCBI Taxonomy" id="114527"/>
    <lineage>
        <taxon>Bacteria</taxon>
        <taxon>Bacillati</taxon>
        <taxon>Bacillota</taxon>
        <taxon>Clostridia</taxon>
        <taxon>Peptostreptococcales</taxon>
        <taxon>Anaerovoracaceae</taxon>
        <taxon>Mogibacterium</taxon>
    </lineage>
</organism>
<gene>
    <name evidence="1" type="ORF">HXM71_06600</name>
</gene>
<accession>A0A930EEV7</accession>
<name>A0A930EEV7_9FIRM</name>
<comment type="caution">
    <text evidence="1">The sequence shown here is derived from an EMBL/GenBank/DDBJ whole genome shotgun (WGS) entry which is preliminary data.</text>
</comment>
<proteinExistence type="predicted"/>
<dbReference type="AlphaFoldDB" id="A0A930EEV7"/>
<dbReference type="Pfam" id="PF10439">
    <property type="entry name" value="Bacteriocin_IIc"/>
    <property type="match status" value="1"/>
</dbReference>
<sequence length="66" mass="7555">MDTKVMSQFDVLDENTLATVEGGWGYVWQCSNKYKSAWHAQRRTAQENANAYMRIHRGVVCAVFNA</sequence>
<dbReference type="EMBL" id="JABZQH010000265">
    <property type="protein sequence ID" value="MBF1352768.1"/>
    <property type="molecule type" value="Genomic_DNA"/>
</dbReference>
<protein>
    <submittedName>
        <fullName evidence="1">ComC/BlpC family leader-containing pheromone/bacteriocin</fullName>
    </submittedName>
</protein>
<reference evidence="1" key="1">
    <citation type="submission" date="2020-04" db="EMBL/GenBank/DDBJ databases">
        <title>Deep metagenomics examines the oral microbiome during advanced dental caries in children, revealing novel taxa and co-occurrences with host molecules.</title>
        <authorList>
            <person name="Baker J.L."/>
            <person name="Morton J.T."/>
            <person name="Dinis M."/>
            <person name="Alvarez R."/>
            <person name="Tran N.C."/>
            <person name="Knight R."/>
            <person name="Edlund A."/>
        </authorList>
    </citation>
    <scope>NUCLEOTIDE SEQUENCE</scope>
    <source>
        <strain evidence="1">JCVI_24_bin.8</strain>
    </source>
</reference>